<keyword evidence="3" id="KW-1185">Reference proteome</keyword>
<organism evidence="2 3">
    <name type="scientific">Agitococcus lubricus</name>
    <dbReference type="NCBI Taxonomy" id="1077255"/>
    <lineage>
        <taxon>Bacteria</taxon>
        <taxon>Pseudomonadati</taxon>
        <taxon>Pseudomonadota</taxon>
        <taxon>Gammaproteobacteria</taxon>
        <taxon>Moraxellales</taxon>
        <taxon>Moraxellaceae</taxon>
        <taxon>Agitococcus</taxon>
    </lineage>
</organism>
<dbReference type="EMBL" id="QAON01000008">
    <property type="protein sequence ID" value="PTQ89222.1"/>
    <property type="molecule type" value="Genomic_DNA"/>
</dbReference>
<dbReference type="GO" id="GO:0016020">
    <property type="term" value="C:membrane"/>
    <property type="evidence" value="ECO:0007669"/>
    <property type="project" value="TreeGrafter"/>
</dbReference>
<dbReference type="OrthoDB" id="9792534at2"/>
<dbReference type="PANTHER" id="PTHR19353">
    <property type="entry name" value="FATTY ACID DESATURASE 2"/>
    <property type="match status" value="1"/>
</dbReference>
<dbReference type="CDD" id="cd03506">
    <property type="entry name" value="Delta6-FADS-like"/>
    <property type="match status" value="1"/>
</dbReference>
<reference evidence="2 3" key="1">
    <citation type="submission" date="2018-04" db="EMBL/GenBank/DDBJ databases">
        <title>Genomic Encyclopedia of Archaeal and Bacterial Type Strains, Phase II (KMG-II): from individual species to whole genera.</title>
        <authorList>
            <person name="Goeker M."/>
        </authorList>
    </citation>
    <scope>NUCLEOTIDE SEQUENCE [LARGE SCALE GENOMIC DNA]</scope>
    <source>
        <strain evidence="2 3">DSM 5822</strain>
    </source>
</reference>
<dbReference type="InterPro" id="IPR012171">
    <property type="entry name" value="Fatty_acid_desaturase"/>
</dbReference>
<evidence type="ECO:0000313" key="2">
    <source>
        <dbReference type="EMBL" id="PTQ89222.1"/>
    </source>
</evidence>
<comment type="caution">
    <text evidence="2">The sequence shown here is derived from an EMBL/GenBank/DDBJ whole genome shotgun (WGS) entry which is preliminary data.</text>
</comment>
<evidence type="ECO:0000313" key="3">
    <source>
        <dbReference type="Proteomes" id="UP000244223"/>
    </source>
</evidence>
<dbReference type="Proteomes" id="UP000244223">
    <property type="component" value="Unassembled WGS sequence"/>
</dbReference>
<proteinExistence type="predicted"/>
<sequence>MSEAAISTSRSTHYTQTQKQAFYDQIEQEFDAIKNKYRAQLGQKDIDYIVGLRRKSRVFEVAGRGLLWLSSGPISFGSGVFFLWLHRNLEAIEIGHNVLHGQYDYFPEIPEFHAHNFKWKAPIDEEGWRREHNAMHHVHTNVFEKDPDLNHGVLRTNDLTPWHKSNLYQVPLYLGIVYPTMLYHFNAQNLGFTQDYRQQNFADGNKGYAVVDQHPWDAQERLKRRQRSVWRVWAKEFAAFPVMAQVTGFSGLKVFAGNLLADTINNYWIALTIQATHLTEPLQPEEAVKHKGHWYLTQLDSSVNFKGNRVMSILWGHLNYQIEHHLFPDIPSHRYPDMAKEVKAVCAKYDIPYKCNPSWSRAIKNYVSVLWKYSFPSRKGAAQDA</sequence>
<gene>
    <name evidence="2" type="ORF">C8N29_108106</name>
</gene>
<name>A0A2T5IYY5_9GAMM</name>
<dbReference type="Pfam" id="PF00487">
    <property type="entry name" value="FA_desaturase"/>
    <property type="match status" value="1"/>
</dbReference>
<dbReference type="GO" id="GO:0006629">
    <property type="term" value="P:lipid metabolic process"/>
    <property type="evidence" value="ECO:0007669"/>
    <property type="project" value="InterPro"/>
</dbReference>
<dbReference type="AlphaFoldDB" id="A0A2T5IYY5"/>
<dbReference type="RefSeq" id="WP_107865858.1">
    <property type="nucleotide sequence ID" value="NZ_QAON01000008.1"/>
</dbReference>
<dbReference type="InterPro" id="IPR005804">
    <property type="entry name" value="FA_desaturase_dom"/>
</dbReference>
<dbReference type="PANTHER" id="PTHR19353:SF84">
    <property type="entry name" value="ACYL-COA DELTA-9-DESATURASE, DESB"/>
    <property type="match status" value="1"/>
</dbReference>
<dbReference type="GO" id="GO:0016717">
    <property type="term" value="F:oxidoreductase activity, acting on paired donors, with oxidation of a pair of donors resulting in the reduction of molecular oxygen to two molecules of water"/>
    <property type="evidence" value="ECO:0007669"/>
    <property type="project" value="TreeGrafter"/>
</dbReference>
<protein>
    <submittedName>
        <fullName evidence="2">Linoleoyl-CoA desaturase</fullName>
    </submittedName>
</protein>
<evidence type="ECO:0000259" key="1">
    <source>
        <dbReference type="Pfam" id="PF00487"/>
    </source>
</evidence>
<feature type="domain" description="Fatty acid desaturase" evidence="1">
    <location>
        <begin position="87"/>
        <end position="354"/>
    </location>
</feature>
<accession>A0A2T5IYY5</accession>